<dbReference type="InterPro" id="IPR000432">
    <property type="entry name" value="DNA_mismatch_repair_MutS_C"/>
</dbReference>
<dbReference type="Pfam" id="PF00488">
    <property type="entry name" value="MutS_V"/>
    <property type="match status" value="1"/>
</dbReference>
<dbReference type="Proteomes" id="UP001146120">
    <property type="component" value="Unassembled WGS sequence"/>
</dbReference>
<dbReference type="GO" id="GO:0030983">
    <property type="term" value="F:mismatched DNA binding"/>
    <property type="evidence" value="ECO:0007669"/>
    <property type="project" value="InterPro"/>
</dbReference>
<dbReference type="PROSITE" id="PS00486">
    <property type="entry name" value="DNA_MISMATCH_REPAIR_2"/>
    <property type="match status" value="1"/>
</dbReference>
<dbReference type="InterPro" id="IPR036187">
    <property type="entry name" value="DNA_mismatch_repair_MutS_sf"/>
</dbReference>
<comment type="caution">
    <text evidence="7">The sequence shown here is derived from an EMBL/GenBank/DDBJ whole genome shotgun (WGS) entry which is preliminary data.</text>
</comment>
<evidence type="ECO:0000256" key="1">
    <source>
        <dbReference type="ARBA" id="ARBA00006271"/>
    </source>
</evidence>
<dbReference type="InterPro" id="IPR045076">
    <property type="entry name" value="MutS"/>
</dbReference>
<evidence type="ECO:0000313" key="8">
    <source>
        <dbReference type="Proteomes" id="UP001146120"/>
    </source>
</evidence>
<dbReference type="PIRSF" id="PIRSF037677">
    <property type="entry name" value="DNA_mis_repair_Msh6"/>
    <property type="match status" value="1"/>
</dbReference>
<dbReference type="SUPFAM" id="SSF48334">
    <property type="entry name" value="DNA repair protein MutS, domain III"/>
    <property type="match status" value="1"/>
</dbReference>
<evidence type="ECO:0000256" key="4">
    <source>
        <dbReference type="ARBA" id="ARBA00023125"/>
    </source>
</evidence>
<protein>
    <recommendedName>
        <fullName evidence="6">DNA mismatch repair proteins mutS family domain-containing protein</fullName>
    </recommendedName>
</protein>
<keyword evidence="5" id="KW-0469">Meiosis</keyword>
<dbReference type="InterPro" id="IPR027417">
    <property type="entry name" value="P-loop_NTPase"/>
</dbReference>
<keyword evidence="8" id="KW-1185">Reference proteome</keyword>
<evidence type="ECO:0000259" key="6">
    <source>
        <dbReference type="PROSITE" id="PS00486"/>
    </source>
</evidence>
<keyword evidence="2" id="KW-0547">Nucleotide-binding</keyword>
<dbReference type="PANTHER" id="PTHR11361">
    <property type="entry name" value="DNA MISMATCH REPAIR PROTEIN MUTS FAMILY MEMBER"/>
    <property type="match status" value="1"/>
</dbReference>
<dbReference type="EMBL" id="DAKRPA010000019">
    <property type="protein sequence ID" value="DBA03394.1"/>
    <property type="molecule type" value="Genomic_DNA"/>
</dbReference>
<accession>A0AAV2ZD87</accession>
<dbReference type="Gene3D" id="1.10.1420.10">
    <property type="match status" value="2"/>
</dbReference>
<dbReference type="GO" id="GO:0007131">
    <property type="term" value="P:reciprocal meiotic recombination"/>
    <property type="evidence" value="ECO:0007669"/>
    <property type="project" value="TreeGrafter"/>
</dbReference>
<dbReference type="SUPFAM" id="SSF52540">
    <property type="entry name" value="P-loop containing nucleoside triphosphate hydrolases"/>
    <property type="match status" value="1"/>
</dbReference>
<dbReference type="GO" id="GO:0006298">
    <property type="term" value="P:mismatch repair"/>
    <property type="evidence" value="ECO:0007669"/>
    <property type="project" value="InterPro"/>
</dbReference>
<dbReference type="AlphaFoldDB" id="A0AAV2ZD87"/>
<dbReference type="GO" id="GO:0005634">
    <property type="term" value="C:nucleus"/>
    <property type="evidence" value="ECO:0007669"/>
    <property type="project" value="TreeGrafter"/>
</dbReference>
<dbReference type="Pfam" id="PF05192">
    <property type="entry name" value="MutS_III"/>
    <property type="match status" value="1"/>
</dbReference>
<dbReference type="GO" id="GO:0005524">
    <property type="term" value="F:ATP binding"/>
    <property type="evidence" value="ECO:0007669"/>
    <property type="project" value="UniProtKB-KW"/>
</dbReference>
<sequence length="722" mass="81784">MLHPTIIRIMCLNFVQVVVNPSRRKLLMDYSTIASLELVHNTRRDSSKQSLYGIMNNTQTSAGNRLLRSTVCAPRGLPGNYLFNTRSRHEIIAVFLANPGSFFEVLEVLSDFRDLDRLLSQLVVVPKVITPRVSRISIGNIISLKQCLEAAPRLIDCLKTVVLTHSSELLTSMIDSLCNEKFQVILDDINRVINDRVQATRSAPQKRIQECFAVRAGIDGMLDVARRAYLDSMDSIHEIAQRMNKASSFPIKLSYTSKRGYHLSIPADIKDIPGEFIERVPNKTATLCTTRDLKSCNSRLRESLAAIYKLSTKTIQDLLDKVRTHATAMYAMMETIALLDMILRWEGDKVDLWQSTRLMFFISKLRTCSGYVPIRMSMYVRICRSVMADTDSVLTKPEVTEFGNLVIRGGRHPVMEKSLKDDLYVSNNTVREIFNVPVFRVVITGPNCAGKSTYMRAIAMITIIAHMGCYVPATEAFIPLLDRICSRFGTSDDMEENASTFEVEMTETAFILEVATPKSLVLIDELGRGTANDEGCAIAWSVSEELIQRRVFTCFATHYHRINKLSTLYPQCRCFHMDATSERVTACLRKVLGDHANCVVIKNQIRCLYTLKDGPFDVIERYGIVAARNCGMPAAIIGRAHTLFELLAERKKHNYGRSEENRPADPIHNNRRVLHHLLALRYAQLKPEGTCRSSSRWHVRILRVRIMQNFVGNCTIFESPKP</sequence>
<dbReference type="SMART" id="SM00534">
    <property type="entry name" value="MUTSac"/>
    <property type="match status" value="1"/>
</dbReference>
<name>A0AAV2ZD87_9STRA</name>
<dbReference type="Gene3D" id="3.40.50.300">
    <property type="entry name" value="P-loop containing nucleotide triphosphate hydrolases"/>
    <property type="match status" value="1"/>
</dbReference>
<organism evidence="7 8">
    <name type="scientific">Lagenidium giganteum</name>
    <dbReference type="NCBI Taxonomy" id="4803"/>
    <lineage>
        <taxon>Eukaryota</taxon>
        <taxon>Sar</taxon>
        <taxon>Stramenopiles</taxon>
        <taxon>Oomycota</taxon>
        <taxon>Peronosporomycetes</taxon>
        <taxon>Pythiales</taxon>
        <taxon>Pythiaceae</taxon>
    </lineage>
</organism>
<evidence type="ECO:0000313" key="7">
    <source>
        <dbReference type="EMBL" id="DBA03394.1"/>
    </source>
</evidence>
<gene>
    <name evidence="7" type="ORF">N0F65_002802</name>
</gene>
<keyword evidence="3" id="KW-0067">ATP-binding</keyword>
<proteinExistence type="inferred from homology"/>
<dbReference type="PANTHER" id="PTHR11361:SF21">
    <property type="entry name" value="MUTS PROTEIN HOMOLOG 4"/>
    <property type="match status" value="1"/>
</dbReference>
<comment type="similarity">
    <text evidence="1">Belongs to the DNA mismatch repair MutS family.</text>
</comment>
<evidence type="ECO:0000256" key="3">
    <source>
        <dbReference type="ARBA" id="ARBA00022840"/>
    </source>
</evidence>
<dbReference type="GO" id="GO:0140664">
    <property type="term" value="F:ATP-dependent DNA damage sensor activity"/>
    <property type="evidence" value="ECO:0007669"/>
    <property type="project" value="InterPro"/>
</dbReference>
<feature type="domain" description="DNA mismatch repair proteins mutS family" evidence="6">
    <location>
        <begin position="519"/>
        <end position="535"/>
    </location>
</feature>
<reference evidence="7" key="2">
    <citation type="journal article" date="2023" name="Microbiol Resour">
        <title>Decontamination and Annotation of the Draft Genome Sequence of the Oomycete Lagenidium giganteum ARSEF 373.</title>
        <authorList>
            <person name="Morgan W.R."/>
            <person name="Tartar A."/>
        </authorList>
    </citation>
    <scope>NUCLEOTIDE SEQUENCE</scope>
    <source>
        <strain evidence="7">ARSEF 373</strain>
    </source>
</reference>
<dbReference type="InterPro" id="IPR007861">
    <property type="entry name" value="DNA_mismatch_repair_MutS_clamp"/>
</dbReference>
<keyword evidence="4" id="KW-0238">DNA-binding</keyword>
<evidence type="ECO:0000256" key="5">
    <source>
        <dbReference type="ARBA" id="ARBA00023254"/>
    </source>
</evidence>
<reference evidence="7" key="1">
    <citation type="submission" date="2022-11" db="EMBL/GenBank/DDBJ databases">
        <authorList>
            <person name="Morgan W.R."/>
            <person name="Tartar A."/>
        </authorList>
    </citation>
    <scope>NUCLEOTIDE SEQUENCE</scope>
    <source>
        <strain evidence="7">ARSEF 373</strain>
    </source>
</reference>
<dbReference type="InterPro" id="IPR017261">
    <property type="entry name" value="DNA_mismatch_repair_MutS/MSH"/>
</dbReference>
<dbReference type="InterPro" id="IPR007696">
    <property type="entry name" value="DNA_mismatch_repair_MutS_core"/>
</dbReference>
<dbReference type="SMART" id="SM00533">
    <property type="entry name" value="MUTSd"/>
    <property type="match status" value="1"/>
</dbReference>
<evidence type="ECO:0000256" key="2">
    <source>
        <dbReference type="ARBA" id="ARBA00022741"/>
    </source>
</evidence>
<dbReference type="Pfam" id="PF05190">
    <property type="entry name" value="MutS_IV"/>
    <property type="match status" value="1"/>
</dbReference>